<dbReference type="Proteomes" id="UP001164705">
    <property type="component" value="Chromosome"/>
</dbReference>
<proteinExistence type="predicted"/>
<dbReference type="EMBL" id="CP113088">
    <property type="protein sequence ID" value="WAC03162.1"/>
    <property type="molecule type" value="Genomic_DNA"/>
</dbReference>
<dbReference type="KEGG" id="lnu:N7U66_06040"/>
<evidence type="ECO:0000313" key="2">
    <source>
        <dbReference type="Proteomes" id="UP001164705"/>
    </source>
</evidence>
<organism evidence="1 2">
    <name type="scientific">Lacinutrix neustonica</name>
    <dbReference type="NCBI Taxonomy" id="2980107"/>
    <lineage>
        <taxon>Bacteria</taxon>
        <taxon>Pseudomonadati</taxon>
        <taxon>Bacteroidota</taxon>
        <taxon>Flavobacteriia</taxon>
        <taxon>Flavobacteriales</taxon>
        <taxon>Flavobacteriaceae</taxon>
        <taxon>Lacinutrix</taxon>
    </lineage>
</organism>
<protein>
    <submittedName>
        <fullName evidence="1">Uncharacterized protein</fullName>
    </submittedName>
</protein>
<accession>A0A9E8MZ41</accession>
<reference evidence="1" key="1">
    <citation type="submission" date="2022-11" db="EMBL/GenBank/DDBJ databases">
        <title>Lacinutrix neustonica HL-RS19T sp. nov., isolated from the surface microlayer sample of brackish Lake Shihwa.</title>
        <authorList>
            <person name="Choi J.Y."/>
            <person name="Hwang C.Y."/>
        </authorList>
    </citation>
    <scope>NUCLEOTIDE SEQUENCE</scope>
    <source>
        <strain evidence="1">HL-RS19</strain>
    </source>
</reference>
<evidence type="ECO:0000313" key="1">
    <source>
        <dbReference type="EMBL" id="WAC03162.1"/>
    </source>
</evidence>
<name>A0A9E8MZ41_9FLAO</name>
<gene>
    <name evidence="1" type="ORF">N7U66_06040</name>
</gene>
<dbReference type="AlphaFoldDB" id="A0A9E8MZ41"/>
<dbReference type="RefSeq" id="WP_267677736.1">
    <property type="nucleotide sequence ID" value="NZ_CP113088.1"/>
</dbReference>
<sequence length="147" mass="17723">MLKSDLLKTDTLDFNCGYEKVIRDLYASKTRRNQYNFHFDYHKIKDTLINNNPSVKYAVVNKRKFRKNRNLKLNDFIVIEKNSNLIAPNFTSFFELEQWNKSGIHSNGIISYQFHKFKHHDEIQLWEQKLVRYSKFDKVLKINLSCQ</sequence>
<keyword evidence="2" id="KW-1185">Reference proteome</keyword>